<reference evidence="3" key="1">
    <citation type="submission" date="2016-11" db="UniProtKB">
        <authorList>
            <consortium name="WormBaseParasite"/>
        </authorList>
    </citation>
    <scope>IDENTIFICATION</scope>
</reference>
<dbReference type="Proteomes" id="UP000095283">
    <property type="component" value="Unplaced"/>
</dbReference>
<name>A0A1I7WRP0_HETBA</name>
<organism evidence="2 3">
    <name type="scientific">Heterorhabditis bacteriophora</name>
    <name type="common">Entomopathogenic nematode worm</name>
    <dbReference type="NCBI Taxonomy" id="37862"/>
    <lineage>
        <taxon>Eukaryota</taxon>
        <taxon>Metazoa</taxon>
        <taxon>Ecdysozoa</taxon>
        <taxon>Nematoda</taxon>
        <taxon>Chromadorea</taxon>
        <taxon>Rhabditida</taxon>
        <taxon>Rhabditina</taxon>
        <taxon>Rhabditomorpha</taxon>
        <taxon>Strongyloidea</taxon>
        <taxon>Heterorhabditidae</taxon>
        <taxon>Heterorhabditis</taxon>
    </lineage>
</organism>
<proteinExistence type="predicted"/>
<keyword evidence="2" id="KW-1185">Reference proteome</keyword>
<dbReference type="Gene3D" id="3.40.50.1240">
    <property type="entry name" value="Phosphoglycerate mutase-like"/>
    <property type="match status" value="1"/>
</dbReference>
<dbReference type="WBParaSite" id="Hba_07849">
    <property type="protein sequence ID" value="Hba_07849"/>
    <property type="gene ID" value="Hba_07849"/>
</dbReference>
<protein>
    <submittedName>
        <fullName evidence="3">DUF4258 domain-containing protein</fullName>
    </submittedName>
</protein>
<dbReference type="GO" id="GO:0016791">
    <property type="term" value="F:phosphatase activity"/>
    <property type="evidence" value="ECO:0007669"/>
    <property type="project" value="UniProtKB-ARBA"/>
</dbReference>
<feature type="region of interest" description="Disordered" evidence="1">
    <location>
        <begin position="56"/>
        <end position="81"/>
    </location>
</feature>
<evidence type="ECO:0000313" key="2">
    <source>
        <dbReference type="Proteomes" id="UP000095283"/>
    </source>
</evidence>
<evidence type="ECO:0000313" key="3">
    <source>
        <dbReference type="WBParaSite" id="Hba_07849"/>
    </source>
</evidence>
<sequence length="81" mass="9210">MALGNILLVSHGSPIAACHLALFRSWYYVGQCTIGKIIEENGRYTCEFFGSKEHLSDKTDLRDVQSTQENKKYKDQAINKK</sequence>
<dbReference type="AlphaFoldDB" id="A0A1I7WRP0"/>
<dbReference type="SUPFAM" id="SSF53254">
    <property type="entry name" value="Phosphoglycerate mutase-like"/>
    <property type="match status" value="1"/>
</dbReference>
<accession>A0A1I7WRP0</accession>
<evidence type="ECO:0000256" key="1">
    <source>
        <dbReference type="SAM" id="MobiDB-lite"/>
    </source>
</evidence>
<dbReference type="InterPro" id="IPR029033">
    <property type="entry name" value="His_PPase_superfam"/>
</dbReference>